<organism evidence="1 2">
    <name type="scientific">Cladorrhinum samala</name>
    <dbReference type="NCBI Taxonomy" id="585594"/>
    <lineage>
        <taxon>Eukaryota</taxon>
        <taxon>Fungi</taxon>
        <taxon>Dikarya</taxon>
        <taxon>Ascomycota</taxon>
        <taxon>Pezizomycotina</taxon>
        <taxon>Sordariomycetes</taxon>
        <taxon>Sordariomycetidae</taxon>
        <taxon>Sordariales</taxon>
        <taxon>Podosporaceae</taxon>
        <taxon>Cladorrhinum</taxon>
    </lineage>
</organism>
<accession>A0AAV9I1G7</accession>
<name>A0AAV9I1G7_9PEZI</name>
<reference evidence="1" key="2">
    <citation type="submission" date="2023-06" db="EMBL/GenBank/DDBJ databases">
        <authorList>
            <consortium name="Lawrence Berkeley National Laboratory"/>
            <person name="Mondo S.J."/>
            <person name="Hensen N."/>
            <person name="Bonometti L."/>
            <person name="Westerberg I."/>
            <person name="Brannstrom I.O."/>
            <person name="Guillou S."/>
            <person name="Cros-Aarteil S."/>
            <person name="Calhoun S."/>
            <person name="Haridas S."/>
            <person name="Kuo A."/>
            <person name="Pangilinan J."/>
            <person name="Riley R."/>
            <person name="Labutti K."/>
            <person name="Andreopoulos B."/>
            <person name="Lipzen A."/>
            <person name="Chen C."/>
            <person name="Yanf M."/>
            <person name="Daum C."/>
            <person name="Ng V."/>
            <person name="Clum A."/>
            <person name="Steindorff A."/>
            <person name="Ohm R."/>
            <person name="Martin F."/>
            <person name="Silar P."/>
            <person name="Natvig D."/>
            <person name="Lalanne C."/>
            <person name="Gautier V."/>
            <person name="Ament-Velasquez S.L."/>
            <person name="Kruys A."/>
            <person name="Hutchinson M.I."/>
            <person name="Powell A.J."/>
            <person name="Barry K."/>
            <person name="Miller A.N."/>
            <person name="Grigoriev I.V."/>
            <person name="Debuchy R."/>
            <person name="Gladieux P."/>
            <person name="Thoren M.H."/>
            <person name="Johannesson H."/>
        </authorList>
    </citation>
    <scope>NUCLEOTIDE SEQUENCE</scope>
    <source>
        <strain evidence="1">PSN324</strain>
    </source>
</reference>
<comment type="caution">
    <text evidence="1">The sequence shown here is derived from an EMBL/GenBank/DDBJ whole genome shotgun (WGS) entry which is preliminary data.</text>
</comment>
<sequence length="105" mass="12002">MPLRQKIPAKKVRRLNVDDGLSDWVEGEDGKYTWLLKGTRVEEKVGDLNDVKLIPTTTQKAEQYLDFDEARKRIAEAATALKAQGHCRLRGKTYIAYVRKGLGWN</sequence>
<dbReference type="Proteomes" id="UP001321749">
    <property type="component" value="Unassembled WGS sequence"/>
</dbReference>
<gene>
    <name evidence="1" type="ORF">QBC42DRAFT_330607</name>
</gene>
<dbReference type="AlphaFoldDB" id="A0AAV9I1G7"/>
<proteinExistence type="predicted"/>
<evidence type="ECO:0000313" key="2">
    <source>
        <dbReference type="Proteomes" id="UP001321749"/>
    </source>
</evidence>
<reference evidence="1" key="1">
    <citation type="journal article" date="2023" name="Mol. Phylogenet. Evol.">
        <title>Genome-scale phylogeny and comparative genomics of the fungal order Sordariales.</title>
        <authorList>
            <person name="Hensen N."/>
            <person name="Bonometti L."/>
            <person name="Westerberg I."/>
            <person name="Brannstrom I.O."/>
            <person name="Guillou S."/>
            <person name="Cros-Aarteil S."/>
            <person name="Calhoun S."/>
            <person name="Haridas S."/>
            <person name="Kuo A."/>
            <person name="Mondo S."/>
            <person name="Pangilinan J."/>
            <person name="Riley R."/>
            <person name="LaButti K."/>
            <person name="Andreopoulos B."/>
            <person name="Lipzen A."/>
            <person name="Chen C."/>
            <person name="Yan M."/>
            <person name="Daum C."/>
            <person name="Ng V."/>
            <person name="Clum A."/>
            <person name="Steindorff A."/>
            <person name="Ohm R.A."/>
            <person name="Martin F."/>
            <person name="Silar P."/>
            <person name="Natvig D.O."/>
            <person name="Lalanne C."/>
            <person name="Gautier V."/>
            <person name="Ament-Velasquez S.L."/>
            <person name="Kruys A."/>
            <person name="Hutchinson M.I."/>
            <person name="Powell A.J."/>
            <person name="Barry K."/>
            <person name="Miller A.N."/>
            <person name="Grigoriev I.V."/>
            <person name="Debuchy R."/>
            <person name="Gladieux P."/>
            <person name="Hiltunen Thoren M."/>
            <person name="Johannesson H."/>
        </authorList>
    </citation>
    <scope>NUCLEOTIDE SEQUENCE</scope>
    <source>
        <strain evidence="1">PSN324</strain>
    </source>
</reference>
<dbReference type="EMBL" id="MU864934">
    <property type="protein sequence ID" value="KAK4466025.1"/>
    <property type="molecule type" value="Genomic_DNA"/>
</dbReference>
<keyword evidence="2" id="KW-1185">Reference proteome</keyword>
<evidence type="ECO:0000313" key="1">
    <source>
        <dbReference type="EMBL" id="KAK4466025.1"/>
    </source>
</evidence>
<protein>
    <submittedName>
        <fullName evidence="1">Uncharacterized protein</fullName>
    </submittedName>
</protein>